<sequence length="201" mass="22599">MNGPGNRWDTNNGRLVSSLQLSLHTKEWKLLSTAGARATGEKSVHGENADKKPPQTEAASSSNALLEMIINSTAKELATQEHALDVQRALRSQMKNVVIDADGNPEVLNTKHRGTSDYETVDDEGSSKTKKMSPMDRKVAEMKSAMHKPTFSALVTLQVLCRRKVERLRQQKRAREENKRKLEYMKRQSHMSMRGIDSQVL</sequence>
<feature type="region of interest" description="Disordered" evidence="1">
    <location>
        <begin position="37"/>
        <end position="61"/>
    </location>
</feature>
<evidence type="ECO:0000313" key="2">
    <source>
        <dbReference type="EMBL" id="CAD9216787.1"/>
    </source>
</evidence>
<dbReference type="EMBL" id="HBGG01036687">
    <property type="protein sequence ID" value="CAD9216787.1"/>
    <property type="molecule type" value="Transcribed_RNA"/>
</dbReference>
<gene>
    <name evidence="2" type="ORF">TCHU04912_LOCUS19034</name>
</gene>
<protein>
    <submittedName>
        <fullName evidence="2">Uncharacterized protein</fullName>
    </submittedName>
</protein>
<feature type="compositionally biased region" description="Basic and acidic residues" evidence="1">
    <location>
        <begin position="169"/>
        <end position="186"/>
    </location>
</feature>
<proteinExistence type="predicted"/>
<feature type="region of interest" description="Disordered" evidence="1">
    <location>
        <begin position="169"/>
        <end position="201"/>
    </location>
</feature>
<dbReference type="AlphaFoldDB" id="A0A7S1T2V6"/>
<organism evidence="2">
    <name type="scientific">Tetraselmis chuii</name>
    <dbReference type="NCBI Taxonomy" id="63592"/>
    <lineage>
        <taxon>Eukaryota</taxon>
        <taxon>Viridiplantae</taxon>
        <taxon>Chlorophyta</taxon>
        <taxon>core chlorophytes</taxon>
        <taxon>Chlorodendrophyceae</taxon>
        <taxon>Chlorodendrales</taxon>
        <taxon>Chlorodendraceae</taxon>
        <taxon>Tetraselmis</taxon>
    </lineage>
</organism>
<feature type="compositionally biased region" description="Basic and acidic residues" evidence="1">
    <location>
        <begin position="39"/>
        <end position="54"/>
    </location>
</feature>
<reference evidence="2" key="1">
    <citation type="submission" date="2021-01" db="EMBL/GenBank/DDBJ databases">
        <authorList>
            <person name="Corre E."/>
            <person name="Pelletier E."/>
            <person name="Niang G."/>
            <person name="Scheremetjew M."/>
            <person name="Finn R."/>
            <person name="Kale V."/>
            <person name="Holt S."/>
            <person name="Cochrane G."/>
            <person name="Meng A."/>
            <person name="Brown T."/>
            <person name="Cohen L."/>
        </authorList>
    </citation>
    <scope>NUCLEOTIDE SEQUENCE</scope>
    <source>
        <strain evidence="2">PLY429</strain>
    </source>
</reference>
<accession>A0A7S1T2V6</accession>
<name>A0A7S1T2V6_9CHLO</name>
<feature type="region of interest" description="Disordered" evidence="1">
    <location>
        <begin position="105"/>
        <end position="134"/>
    </location>
</feature>
<evidence type="ECO:0000256" key="1">
    <source>
        <dbReference type="SAM" id="MobiDB-lite"/>
    </source>
</evidence>